<dbReference type="AlphaFoldDB" id="A0A835D663"/>
<evidence type="ECO:0000259" key="7">
    <source>
        <dbReference type="Pfam" id="PF23598"/>
    </source>
</evidence>
<feature type="domain" description="Disease resistance N-terminal" evidence="5">
    <location>
        <begin position="5"/>
        <end position="92"/>
    </location>
</feature>
<dbReference type="InterPro" id="IPR058922">
    <property type="entry name" value="WHD_DRP"/>
</dbReference>
<dbReference type="GO" id="GO:0098542">
    <property type="term" value="P:defense response to other organism"/>
    <property type="evidence" value="ECO:0007669"/>
    <property type="project" value="TreeGrafter"/>
</dbReference>
<dbReference type="FunFam" id="1.10.10.10:FF:000322">
    <property type="entry name" value="Probable disease resistance protein At1g63360"/>
    <property type="match status" value="1"/>
</dbReference>
<dbReference type="Pfam" id="PF23559">
    <property type="entry name" value="WHD_DRP"/>
    <property type="match status" value="1"/>
</dbReference>
<dbReference type="InterPro" id="IPR032675">
    <property type="entry name" value="LRR_dom_sf"/>
</dbReference>
<dbReference type="PANTHER" id="PTHR23155">
    <property type="entry name" value="DISEASE RESISTANCE PROTEIN RP"/>
    <property type="match status" value="1"/>
</dbReference>
<accession>A0A835D663</accession>
<organism evidence="8 9">
    <name type="scientific">Tetracentron sinense</name>
    <name type="common">Spur-leaf</name>
    <dbReference type="NCBI Taxonomy" id="13715"/>
    <lineage>
        <taxon>Eukaryota</taxon>
        <taxon>Viridiplantae</taxon>
        <taxon>Streptophyta</taxon>
        <taxon>Embryophyta</taxon>
        <taxon>Tracheophyta</taxon>
        <taxon>Spermatophyta</taxon>
        <taxon>Magnoliopsida</taxon>
        <taxon>Trochodendrales</taxon>
        <taxon>Trochodendraceae</taxon>
        <taxon>Tetracentron</taxon>
    </lineage>
</organism>
<feature type="domain" description="NB-ARC" evidence="4">
    <location>
        <begin position="171"/>
        <end position="346"/>
    </location>
</feature>
<dbReference type="Pfam" id="PF18052">
    <property type="entry name" value="Rx_N"/>
    <property type="match status" value="1"/>
</dbReference>
<dbReference type="PRINTS" id="PR00364">
    <property type="entry name" value="DISEASERSIST"/>
</dbReference>
<protein>
    <submittedName>
        <fullName evidence="8">Uncharacterized protein</fullName>
    </submittedName>
</protein>
<keyword evidence="9" id="KW-1185">Reference proteome</keyword>
<keyword evidence="2" id="KW-0547">Nucleotide-binding</keyword>
<dbReference type="CDD" id="cd14798">
    <property type="entry name" value="RX-CC_like"/>
    <property type="match status" value="1"/>
</dbReference>
<dbReference type="InterPro" id="IPR055414">
    <property type="entry name" value="LRR_R13L4/SHOC2-like"/>
</dbReference>
<evidence type="ECO:0000259" key="6">
    <source>
        <dbReference type="Pfam" id="PF23559"/>
    </source>
</evidence>
<gene>
    <name evidence="8" type="ORF">HHK36_026051</name>
</gene>
<comment type="caution">
    <text evidence="8">The sequence shown here is derived from an EMBL/GenBank/DDBJ whole genome shotgun (WGS) entry which is preliminary data.</text>
</comment>
<dbReference type="InterPro" id="IPR036388">
    <property type="entry name" value="WH-like_DNA-bd_sf"/>
</dbReference>
<dbReference type="Proteomes" id="UP000655225">
    <property type="component" value="Unassembled WGS sequence"/>
</dbReference>
<dbReference type="Pfam" id="PF23598">
    <property type="entry name" value="LRR_14"/>
    <property type="match status" value="1"/>
</dbReference>
<dbReference type="Gene3D" id="3.80.10.10">
    <property type="entry name" value="Ribonuclease Inhibitor"/>
    <property type="match status" value="2"/>
</dbReference>
<evidence type="ECO:0000313" key="8">
    <source>
        <dbReference type="EMBL" id="KAF8389357.1"/>
    </source>
</evidence>
<dbReference type="InterPro" id="IPR002182">
    <property type="entry name" value="NB-ARC"/>
</dbReference>
<evidence type="ECO:0000259" key="4">
    <source>
        <dbReference type="Pfam" id="PF00931"/>
    </source>
</evidence>
<keyword evidence="1" id="KW-0677">Repeat</keyword>
<dbReference type="InterPro" id="IPR042197">
    <property type="entry name" value="Apaf_helical"/>
</dbReference>
<dbReference type="InterPro" id="IPR038005">
    <property type="entry name" value="RX-like_CC"/>
</dbReference>
<dbReference type="InterPro" id="IPR027417">
    <property type="entry name" value="P-loop_NTPase"/>
</dbReference>
<dbReference type="Gene3D" id="3.40.50.300">
    <property type="entry name" value="P-loop containing nucleotide triphosphate hydrolases"/>
    <property type="match status" value="1"/>
</dbReference>
<dbReference type="InterPro" id="IPR044974">
    <property type="entry name" value="Disease_R_plants"/>
</dbReference>
<evidence type="ECO:0000256" key="3">
    <source>
        <dbReference type="ARBA" id="ARBA00022821"/>
    </source>
</evidence>
<dbReference type="InterPro" id="IPR041118">
    <property type="entry name" value="Rx_N"/>
</dbReference>
<dbReference type="FunFam" id="3.40.50.300:FF:001091">
    <property type="entry name" value="Probable disease resistance protein At1g61300"/>
    <property type="match status" value="1"/>
</dbReference>
<dbReference type="OMA" id="AFPEDYQ"/>
<feature type="domain" description="Disease resistance protein winged helix" evidence="6">
    <location>
        <begin position="433"/>
        <end position="503"/>
    </location>
</feature>
<dbReference type="SUPFAM" id="SSF52540">
    <property type="entry name" value="P-loop containing nucleoside triphosphate hydrolases"/>
    <property type="match status" value="1"/>
</dbReference>
<dbReference type="SUPFAM" id="SSF52058">
    <property type="entry name" value="L domain-like"/>
    <property type="match status" value="1"/>
</dbReference>
<dbReference type="Gene3D" id="1.10.8.430">
    <property type="entry name" value="Helical domain of apoptotic protease-activating factors"/>
    <property type="match status" value="1"/>
</dbReference>
<evidence type="ECO:0000256" key="1">
    <source>
        <dbReference type="ARBA" id="ARBA00022737"/>
    </source>
</evidence>
<dbReference type="FunFam" id="1.10.8.430:FF:000003">
    <property type="entry name" value="Probable disease resistance protein At5g66910"/>
    <property type="match status" value="1"/>
</dbReference>
<dbReference type="Gene3D" id="1.10.10.10">
    <property type="entry name" value="Winged helix-like DNA-binding domain superfamily/Winged helix DNA-binding domain"/>
    <property type="match status" value="1"/>
</dbReference>
<evidence type="ECO:0000256" key="2">
    <source>
        <dbReference type="ARBA" id="ARBA00022741"/>
    </source>
</evidence>
<dbReference type="Gene3D" id="1.20.5.4130">
    <property type="match status" value="1"/>
</dbReference>
<evidence type="ECO:0000259" key="5">
    <source>
        <dbReference type="Pfam" id="PF18052"/>
    </source>
</evidence>
<dbReference type="PANTHER" id="PTHR23155:SF1193">
    <property type="entry name" value="DISEASE RESISTANCE PROTEIN RPP13-RELATED"/>
    <property type="match status" value="1"/>
</dbReference>
<sequence>MAEGVVTFFLQKLSDLIERKANLLCGVDEQVNSLRAELEWIRSFLKDADGKRKENERARVWVNQVRDVAYDAEDVIDEFILKVESQRGRSLGVIGSLRSSVRSTNKLKTLHEVRIQIEKIKRRVKEISENRLRYGIEALEPSSRISNNQGWSSSKQKRVAVVEEANAVGIEDDAKMLVRKLVEGETRLSVVSIVGMGGLGKTTLAKKVYNSTDVRQHFECRAWISLSQEYRVREVLDEIIKQVRLVGEGEKEKRGEMNEQELGKEVSACLNESRYLVVVDDIWSIEAWDNLESVFPDGKEGSRVMLTTRNKEIAKYADVESTPYELRLLNEENCWKLFCRKAFPKSARYTCLSPDLEHIGREIVAKCGGLPLAVVVIGGLLSRKEKLPSEWAKVLKQINQQSFEGQTQISTILALSYNDLPYYLKSCFLYFGVFPEDFEIPSRKLIHLWVAEGLVQQRGQETMEEVAEDCLEELISRSMVQASKRRYNGEIKSCRIHDLLRDLSISEAKEEKFLDVQRSVDFASPVRARRLTIHGRIDRYISLSLNRPTPHLRSLLRFIPELDVEPWGKEQWSFLFGGFRLLRVLDLASVDTTKLPDEVGEMIHLRYLGLRGFMGILPSTISNLANLQTMDIKPPYQNSQQRIPSSISKMNQLRHLYVDQMCGGSKINGLRNLQTLLKIDAGNWIENGLAELTNLRKLGIQNIALDSHKEALFESIVKLDRIEYLHLQAKDKNTLPTLMLSNHVHLYKLQLFGILEKVPDLHELPTNLTYLCLKGSRLMQDPIATLEKLPHLRYLALFDNTYMGKRMVCTSSGFPRLEELLVELLPILKQWKIEKEAMLRLRYLYVCNCKNLKTLPEGLGNMPELVELKLRHMSHEFNARILRDNDGEVR</sequence>
<keyword evidence="3" id="KW-0611">Plant defense</keyword>
<dbReference type="OrthoDB" id="646178at2759"/>
<dbReference type="GO" id="GO:0043531">
    <property type="term" value="F:ADP binding"/>
    <property type="evidence" value="ECO:0007669"/>
    <property type="project" value="InterPro"/>
</dbReference>
<dbReference type="EMBL" id="JABCRI010000019">
    <property type="protein sequence ID" value="KAF8389357.1"/>
    <property type="molecule type" value="Genomic_DNA"/>
</dbReference>
<reference evidence="8 9" key="1">
    <citation type="submission" date="2020-04" db="EMBL/GenBank/DDBJ databases">
        <title>Plant Genome Project.</title>
        <authorList>
            <person name="Zhang R.-G."/>
        </authorList>
    </citation>
    <scope>NUCLEOTIDE SEQUENCE [LARGE SCALE GENOMIC DNA]</scope>
    <source>
        <strain evidence="8">YNK0</strain>
        <tissue evidence="8">Leaf</tissue>
    </source>
</reference>
<feature type="domain" description="Disease resistance R13L4/SHOC-2-like LRR" evidence="7">
    <location>
        <begin position="577"/>
        <end position="872"/>
    </location>
</feature>
<dbReference type="Pfam" id="PF00931">
    <property type="entry name" value="NB-ARC"/>
    <property type="match status" value="1"/>
</dbReference>
<evidence type="ECO:0000313" key="9">
    <source>
        <dbReference type="Proteomes" id="UP000655225"/>
    </source>
</evidence>
<name>A0A835D663_TETSI</name>
<proteinExistence type="predicted"/>